<evidence type="ECO:0000313" key="11">
    <source>
        <dbReference type="EMBL" id="AXC71202.1"/>
    </source>
</evidence>
<dbReference type="InterPro" id="IPR018046">
    <property type="entry name" value="Pili_assmbl_chaperone_CS"/>
</dbReference>
<evidence type="ECO:0000256" key="7">
    <source>
        <dbReference type="ARBA" id="ARBA00023319"/>
    </source>
</evidence>
<evidence type="ECO:0000256" key="3">
    <source>
        <dbReference type="ARBA" id="ARBA00022558"/>
    </source>
</evidence>
<feature type="domain" description="Pili assembly chaperone N-terminal" evidence="9">
    <location>
        <begin position="27"/>
        <end position="144"/>
    </location>
</feature>
<dbReference type="InterPro" id="IPR001829">
    <property type="entry name" value="Pili_assmbl_chaperone_bac"/>
</dbReference>
<dbReference type="PANTHER" id="PTHR30251:SF5">
    <property type="entry name" value="FIMBRIAL CHAPARONE PROTEIN"/>
    <property type="match status" value="1"/>
</dbReference>
<dbReference type="InterPro" id="IPR016148">
    <property type="entry name" value="Pili_assmbl_chaperone_C"/>
</dbReference>
<evidence type="ECO:0000256" key="8">
    <source>
        <dbReference type="RuleBase" id="RU003918"/>
    </source>
</evidence>
<keyword evidence="5" id="KW-0574">Periplasm</keyword>
<dbReference type="InterPro" id="IPR008962">
    <property type="entry name" value="PapD-like_sf"/>
</dbReference>
<dbReference type="RefSeq" id="WP_154714354.1">
    <property type="nucleotide sequence ID" value="NZ_CP029989.1"/>
</dbReference>
<dbReference type="EMBL" id="CP029989">
    <property type="protein sequence ID" value="AXC71202.1"/>
    <property type="molecule type" value="Genomic_DNA"/>
</dbReference>
<dbReference type="InterPro" id="IPR016147">
    <property type="entry name" value="Pili_assmbl_chaperone_N"/>
</dbReference>
<dbReference type="SUPFAM" id="SSF49354">
    <property type="entry name" value="PapD-like"/>
    <property type="match status" value="1"/>
</dbReference>
<dbReference type="Gene3D" id="2.60.40.10">
    <property type="entry name" value="Immunoglobulins"/>
    <property type="match status" value="2"/>
</dbReference>
<evidence type="ECO:0000259" key="9">
    <source>
        <dbReference type="Pfam" id="PF00345"/>
    </source>
</evidence>
<dbReference type="NCBIfam" id="NF011790">
    <property type="entry name" value="PRK15254.1"/>
    <property type="match status" value="1"/>
</dbReference>
<dbReference type="InterPro" id="IPR013783">
    <property type="entry name" value="Ig-like_fold"/>
</dbReference>
<evidence type="ECO:0000259" key="10">
    <source>
        <dbReference type="Pfam" id="PF02753"/>
    </source>
</evidence>
<dbReference type="GO" id="GO:0071555">
    <property type="term" value="P:cell wall organization"/>
    <property type="evidence" value="ECO:0007669"/>
    <property type="project" value="InterPro"/>
</dbReference>
<reference evidence="11 12" key="1">
    <citation type="submission" date="2018-06" db="EMBL/GenBank/DDBJ databases">
        <title>Salmonella Enterica genomes from various sources.</title>
        <authorList>
            <person name="Nash J.H.E."/>
            <person name="Robertson J."/>
            <person name="Bessonov K."/>
        </authorList>
    </citation>
    <scope>NUCLEOTIDE SEQUENCE [LARGE SCALE GENOMIC DNA]</scope>
    <source>
        <strain evidence="11 12">SA20121591</strain>
    </source>
</reference>
<dbReference type="GO" id="GO:0030288">
    <property type="term" value="C:outer membrane-bounded periplasmic space"/>
    <property type="evidence" value="ECO:0007669"/>
    <property type="project" value="InterPro"/>
</dbReference>
<sequence>MLKSRAVISAVVLSLTVVWSDGSLAAINVDRTRIIMNSSEKSIAITLNNDSKHTPFLAQSWVTDADGVKTNALLALPPLQRIDSGQKGQVRITQVRALTARLPQDRETLFWFNVRGIPPKADGDAVLQLTMQSRLKLFYRPVAIVRGFSDQPEKKLTAEREAGRLTLKNPTPYYITVTWLGTDRRHPLSGFGEGVMVPPFTSLPVKAVLPAETRKLWVGYIDDYGGLQMNDYTCTARQCALKDGGSAS</sequence>
<comment type="subcellular location">
    <subcellularLocation>
        <location evidence="1 8">Periplasm</location>
    </subcellularLocation>
</comment>
<dbReference type="InterPro" id="IPR050643">
    <property type="entry name" value="Periplasmic_pilus_chap"/>
</dbReference>
<dbReference type="Pfam" id="PF00345">
    <property type="entry name" value="PapD_N"/>
    <property type="match status" value="1"/>
</dbReference>
<feature type="domain" description="Pili assembly chaperone C-terminal" evidence="10">
    <location>
        <begin position="167"/>
        <end position="227"/>
    </location>
</feature>
<evidence type="ECO:0000256" key="6">
    <source>
        <dbReference type="ARBA" id="ARBA00023186"/>
    </source>
</evidence>
<proteinExistence type="inferred from homology"/>
<dbReference type="SUPFAM" id="SSF49584">
    <property type="entry name" value="Periplasmic chaperone C-domain"/>
    <property type="match status" value="1"/>
</dbReference>
<evidence type="ECO:0000313" key="12">
    <source>
        <dbReference type="Proteomes" id="UP000252003"/>
    </source>
</evidence>
<protein>
    <submittedName>
        <fullName evidence="11">Fimbrial chaperone protein StdC</fullName>
    </submittedName>
</protein>
<dbReference type="Proteomes" id="UP000252003">
    <property type="component" value="Chromosome"/>
</dbReference>
<keyword evidence="6 8" id="KW-0143">Chaperone</keyword>
<evidence type="ECO:0000256" key="2">
    <source>
        <dbReference type="ARBA" id="ARBA00007399"/>
    </source>
</evidence>
<keyword evidence="4" id="KW-0732">Signal</keyword>
<dbReference type="AlphaFoldDB" id="A0A7U5YE36"/>
<gene>
    <name evidence="11" type="ORF">DOE59_06080</name>
</gene>
<dbReference type="FunFam" id="2.60.40.10:FF:000458">
    <property type="entry name" value="Molecular chaperone FimC"/>
    <property type="match status" value="1"/>
</dbReference>
<dbReference type="PANTHER" id="PTHR30251">
    <property type="entry name" value="PILUS ASSEMBLY CHAPERONE"/>
    <property type="match status" value="1"/>
</dbReference>
<accession>A0A7U5YE36</accession>
<evidence type="ECO:0000256" key="4">
    <source>
        <dbReference type="ARBA" id="ARBA00022729"/>
    </source>
</evidence>
<evidence type="ECO:0000256" key="5">
    <source>
        <dbReference type="ARBA" id="ARBA00022764"/>
    </source>
</evidence>
<name>A0A7U5YE36_SALDZ</name>
<dbReference type="PROSITE" id="PS00635">
    <property type="entry name" value="PILI_CHAPERONE"/>
    <property type="match status" value="1"/>
</dbReference>
<keyword evidence="3" id="KW-1029">Fimbrium biogenesis</keyword>
<dbReference type="Pfam" id="PF02753">
    <property type="entry name" value="PapD_C"/>
    <property type="match status" value="1"/>
</dbReference>
<dbReference type="PRINTS" id="PR00969">
    <property type="entry name" value="CHAPERONPILI"/>
</dbReference>
<dbReference type="InterPro" id="IPR036316">
    <property type="entry name" value="Pili_assmbl_chap_C_dom_sf"/>
</dbReference>
<organism evidence="11 12">
    <name type="scientific">Salmonella enterica subsp. diarizonae serovar 48:i:z</name>
    <dbReference type="NCBI Taxonomy" id="1192842"/>
    <lineage>
        <taxon>Bacteria</taxon>
        <taxon>Pseudomonadati</taxon>
        <taxon>Pseudomonadota</taxon>
        <taxon>Gammaproteobacteria</taxon>
        <taxon>Enterobacterales</taxon>
        <taxon>Enterobacteriaceae</taxon>
        <taxon>Salmonella</taxon>
    </lineage>
</organism>
<evidence type="ECO:0000256" key="1">
    <source>
        <dbReference type="ARBA" id="ARBA00004418"/>
    </source>
</evidence>
<comment type="similarity">
    <text evidence="2 8">Belongs to the periplasmic pilus chaperone family.</text>
</comment>
<keyword evidence="7" id="KW-0393">Immunoglobulin domain</keyword>